<dbReference type="RefSeq" id="WP_248155421.1">
    <property type="nucleotide sequence ID" value="NZ_JALNMJ010000010.1"/>
</dbReference>
<dbReference type="InterPro" id="IPR004046">
    <property type="entry name" value="GST_C"/>
</dbReference>
<dbReference type="SFLD" id="SFLDG00358">
    <property type="entry name" value="Main_(cytGST)"/>
    <property type="match status" value="1"/>
</dbReference>
<dbReference type="SUPFAM" id="SSF52833">
    <property type="entry name" value="Thioredoxin-like"/>
    <property type="match status" value="1"/>
</dbReference>
<dbReference type="InterPro" id="IPR004045">
    <property type="entry name" value="Glutathione_S-Trfase_N"/>
</dbReference>
<dbReference type="SFLD" id="SFLDS00019">
    <property type="entry name" value="Glutathione_Transferase_(cytos"/>
    <property type="match status" value="1"/>
</dbReference>
<dbReference type="Gene3D" id="1.20.1050.10">
    <property type="match status" value="1"/>
</dbReference>
<dbReference type="Pfam" id="PF00043">
    <property type="entry name" value="GST_C"/>
    <property type="match status" value="1"/>
</dbReference>
<reference evidence="3" key="1">
    <citation type="submission" date="2022-04" db="EMBL/GenBank/DDBJ databases">
        <title>Roseibium sp. CAU 1639 isolated from mud.</title>
        <authorList>
            <person name="Kim W."/>
        </authorList>
    </citation>
    <scope>NUCLEOTIDE SEQUENCE</scope>
    <source>
        <strain evidence="3">CAU 1639</strain>
    </source>
</reference>
<evidence type="ECO:0000259" key="1">
    <source>
        <dbReference type="PROSITE" id="PS50404"/>
    </source>
</evidence>
<accession>A0ABT0GVM1</accession>
<dbReference type="Pfam" id="PF13417">
    <property type="entry name" value="GST_N_3"/>
    <property type="match status" value="1"/>
</dbReference>
<dbReference type="PANTHER" id="PTHR44051">
    <property type="entry name" value="GLUTATHIONE S-TRANSFERASE-RELATED"/>
    <property type="match status" value="1"/>
</dbReference>
<dbReference type="InterPro" id="IPR010987">
    <property type="entry name" value="Glutathione-S-Trfase_C-like"/>
</dbReference>
<evidence type="ECO:0000259" key="2">
    <source>
        <dbReference type="PROSITE" id="PS50405"/>
    </source>
</evidence>
<dbReference type="Gene3D" id="3.40.30.10">
    <property type="entry name" value="Glutaredoxin"/>
    <property type="match status" value="1"/>
</dbReference>
<keyword evidence="4" id="KW-1185">Reference proteome</keyword>
<name>A0ABT0GVM1_9HYPH</name>
<comment type="caution">
    <text evidence="3">The sequence shown here is derived from an EMBL/GenBank/DDBJ whole genome shotgun (WGS) entry which is preliminary data.</text>
</comment>
<dbReference type="Proteomes" id="UP001431221">
    <property type="component" value="Unassembled WGS sequence"/>
</dbReference>
<evidence type="ECO:0000313" key="3">
    <source>
        <dbReference type="EMBL" id="MCK7613486.1"/>
    </source>
</evidence>
<gene>
    <name evidence="3" type="ORF">M0H32_15030</name>
</gene>
<dbReference type="PROSITE" id="PS50405">
    <property type="entry name" value="GST_CTER"/>
    <property type="match status" value="1"/>
</dbReference>
<proteinExistence type="predicted"/>
<dbReference type="InterPro" id="IPR036249">
    <property type="entry name" value="Thioredoxin-like_sf"/>
</dbReference>
<dbReference type="InterPro" id="IPR036282">
    <property type="entry name" value="Glutathione-S-Trfase_C_sf"/>
</dbReference>
<feature type="domain" description="GST N-terminal" evidence="1">
    <location>
        <begin position="1"/>
        <end position="82"/>
    </location>
</feature>
<dbReference type="PROSITE" id="PS50404">
    <property type="entry name" value="GST_NTER"/>
    <property type="match status" value="1"/>
</dbReference>
<feature type="domain" description="GST C-terminal" evidence="2">
    <location>
        <begin position="87"/>
        <end position="214"/>
    </location>
</feature>
<dbReference type="SUPFAM" id="SSF47616">
    <property type="entry name" value="GST C-terminal domain-like"/>
    <property type="match status" value="1"/>
</dbReference>
<dbReference type="InterPro" id="IPR040079">
    <property type="entry name" value="Glutathione_S-Trfase"/>
</dbReference>
<protein>
    <submittedName>
        <fullName evidence="3">Glutathione S-transferase family protein</fullName>
    </submittedName>
</protein>
<evidence type="ECO:0000313" key="4">
    <source>
        <dbReference type="Proteomes" id="UP001431221"/>
    </source>
</evidence>
<dbReference type="PANTHER" id="PTHR44051:SF8">
    <property type="entry name" value="GLUTATHIONE S-TRANSFERASE GSTA"/>
    <property type="match status" value="1"/>
</dbReference>
<organism evidence="3 4">
    <name type="scientific">Roseibium sediminicola</name>
    <dbReference type="NCBI Taxonomy" id="2933272"/>
    <lineage>
        <taxon>Bacteria</taxon>
        <taxon>Pseudomonadati</taxon>
        <taxon>Pseudomonadota</taxon>
        <taxon>Alphaproteobacteria</taxon>
        <taxon>Hyphomicrobiales</taxon>
        <taxon>Stappiaceae</taxon>
        <taxon>Roseibium</taxon>
    </lineage>
</organism>
<sequence>MKLFVTDLSPNSRRVLATVEHLGLKEGTDIRKFDLIKGEHRTEEFQAVNPNQKVPVLVDGDLKLWEANPIMIYLGDRQGAESFCPSDKRGRIEILRWMSWEVQHYNRALGDIVWETIAKPAFGMGGPDQSKIDAAMENFHRFAAVLNEHLAGRDYVLGDSVTVADFAVGAASALALHPQSQVPLDAYPNVKAWYLRLESLPSWQSTAPQAPAEAAE</sequence>
<dbReference type="EMBL" id="JALNMJ010000010">
    <property type="protein sequence ID" value="MCK7613486.1"/>
    <property type="molecule type" value="Genomic_DNA"/>
</dbReference>